<dbReference type="Gene3D" id="3.90.550.10">
    <property type="entry name" value="Spore Coat Polysaccharide Biosynthesis Protein SpsA, Chain A"/>
    <property type="match status" value="1"/>
</dbReference>
<accession>A0ABS5CD33</accession>
<gene>
    <name evidence="1" type="ORF">I8J30_14180</name>
</gene>
<dbReference type="SUPFAM" id="SSF53448">
    <property type="entry name" value="Nucleotide-diphospho-sugar transferases"/>
    <property type="match status" value="1"/>
</dbReference>
<dbReference type="Pfam" id="PF03452">
    <property type="entry name" value="Anp1"/>
    <property type="match status" value="1"/>
</dbReference>
<organism evidence="1 2">
    <name type="scientific">Paenibacillus lignilyticus</name>
    <dbReference type="NCBI Taxonomy" id="1172615"/>
    <lineage>
        <taxon>Bacteria</taxon>
        <taxon>Bacillati</taxon>
        <taxon>Bacillota</taxon>
        <taxon>Bacilli</taxon>
        <taxon>Bacillales</taxon>
        <taxon>Paenibacillaceae</taxon>
        <taxon>Paenibacillus</taxon>
    </lineage>
</organism>
<evidence type="ECO:0000313" key="1">
    <source>
        <dbReference type="EMBL" id="MBP3963861.1"/>
    </source>
</evidence>
<dbReference type="EMBL" id="JAGKSP010000005">
    <property type="protein sequence ID" value="MBP3963861.1"/>
    <property type="molecule type" value="Genomic_DNA"/>
</dbReference>
<dbReference type="RefSeq" id="WP_210658678.1">
    <property type="nucleotide sequence ID" value="NZ_JAGKSP010000005.1"/>
</dbReference>
<protein>
    <recommendedName>
        <fullName evidence="3">Glycosyltransferase</fullName>
    </recommendedName>
</protein>
<keyword evidence="2" id="KW-1185">Reference proteome</keyword>
<evidence type="ECO:0000313" key="2">
    <source>
        <dbReference type="Proteomes" id="UP000673394"/>
    </source>
</evidence>
<dbReference type="InterPro" id="IPR029044">
    <property type="entry name" value="Nucleotide-diphossugar_trans"/>
</dbReference>
<reference evidence="1 2" key="1">
    <citation type="submission" date="2021-04" db="EMBL/GenBank/DDBJ databases">
        <title>Paenibacillus sp. DLE-14 whole genome sequence.</title>
        <authorList>
            <person name="Ham Y.J."/>
        </authorList>
    </citation>
    <scope>NUCLEOTIDE SEQUENCE [LARGE SCALE GENOMIC DNA]</scope>
    <source>
        <strain evidence="1 2">DLE-14</strain>
    </source>
</reference>
<evidence type="ECO:0008006" key="3">
    <source>
        <dbReference type="Google" id="ProtNLM"/>
    </source>
</evidence>
<dbReference type="Gene3D" id="1.25.40.10">
    <property type="entry name" value="Tetratricopeptide repeat domain"/>
    <property type="match status" value="1"/>
</dbReference>
<dbReference type="Proteomes" id="UP000673394">
    <property type="component" value="Unassembled WGS sequence"/>
</dbReference>
<dbReference type="InterPro" id="IPR011990">
    <property type="entry name" value="TPR-like_helical_dom_sf"/>
</dbReference>
<sequence>MSKKQVLIASPINQVNAILEPFLQSLTMLEKSDFLVRYLFIDDNQEPASSQLLQQFQQTEGNTELLRYSNVTFPDARVHIYHKDENTHYWKEDLIWKVADMKDYMIREAIEKQYDYIFLIDSDLVLHPRTLEQLVQAERDVISNVFWTRWEREGMELPQVWLSDEYILYDKKREEYLSPTEITARTQRFLEQLWKPGVYEVGGLGACTLISLRALEAGLRFAKIPNLNFWGEDRHFCIRAAAIGFALYVDTHYPAYHIYRAANLAGLESFKANGYQAVRDRLGNAKWLQQQVCYDLAIAQYEAYWEEGLGLPEQQVDAAMSQAECWGKLGDTDSQLKSLRRALDFGLPLPDCYCRLGAVHVERQEWQQAIAAYTAAANITDQEITVEDWNQYCTWLPHLQLSLCYDRLGLLEDGNRHNEIAYSYKPDHPSILYNKAYFAQALKDNDLNSD</sequence>
<name>A0ABS5CD33_9BACL</name>
<proteinExistence type="predicted"/>
<dbReference type="SUPFAM" id="SSF48452">
    <property type="entry name" value="TPR-like"/>
    <property type="match status" value="1"/>
</dbReference>
<comment type="caution">
    <text evidence="1">The sequence shown here is derived from an EMBL/GenBank/DDBJ whole genome shotgun (WGS) entry which is preliminary data.</text>
</comment>